<organism evidence="3 4">
    <name type="scientific">Ophiostoma piceae (strain UAMH 11346)</name>
    <name type="common">Sap stain fungus</name>
    <dbReference type="NCBI Taxonomy" id="1262450"/>
    <lineage>
        <taxon>Eukaryota</taxon>
        <taxon>Fungi</taxon>
        <taxon>Dikarya</taxon>
        <taxon>Ascomycota</taxon>
        <taxon>Pezizomycotina</taxon>
        <taxon>Sordariomycetes</taxon>
        <taxon>Sordariomycetidae</taxon>
        <taxon>Ophiostomatales</taxon>
        <taxon>Ophiostomataceae</taxon>
        <taxon>Ophiostoma</taxon>
    </lineage>
</organism>
<dbReference type="InterPro" id="IPR000192">
    <property type="entry name" value="Aminotrans_V_dom"/>
</dbReference>
<reference evidence="3 4" key="1">
    <citation type="journal article" date="2013" name="BMC Genomics">
        <title>The genome and transcriptome of the pine saprophyte Ophiostoma piceae, and a comparison with the bark beetle-associated pine pathogen Grosmannia clavigera.</title>
        <authorList>
            <person name="Haridas S."/>
            <person name="Wang Y."/>
            <person name="Lim L."/>
            <person name="Massoumi Alamouti S."/>
            <person name="Jackman S."/>
            <person name="Docking R."/>
            <person name="Robertson G."/>
            <person name="Birol I."/>
            <person name="Bohlmann J."/>
            <person name="Breuil C."/>
        </authorList>
    </citation>
    <scope>NUCLEOTIDE SEQUENCE [LARGE SCALE GENOMIC DNA]</scope>
    <source>
        <strain evidence="3 4">UAMH 11346</strain>
    </source>
</reference>
<dbReference type="PANTHER" id="PTHR43586:SF8">
    <property type="entry name" value="CYSTEINE DESULFURASE 1, CHLOROPLASTIC"/>
    <property type="match status" value="1"/>
</dbReference>
<dbReference type="Pfam" id="PF00266">
    <property type="entry name" value="Aminotran_5"/>
    <property type="match status" value="1"/>
</dbReference>
<protein>
    <submittedName>
        <fullName evidence="3">Class v aminotransferase</fullName>
    </submittedName>
</protein>
<dbReference type="Gene3D" id="3.90.1150.10">
    <property type="entry name" value="Aspartate Aminotransferase, domain 1"/>
    <property type="match status" value="1"/>
</dbReference>
<feature type="domain" description="Aminotransferase class V" evidence="2">
    <location>
        <begin position="78"/>
        <end position="396"/>
    </location>
</feature>
<dbReference type="InterPro" id="IPR015422">
    <property type="entry name" value="PyrdxlP-dep_Trfase_small"/>
</dbReference>
<dbReference type="OMA" id="NHAYGWL"/>
<evidence type="ECO:0000313" key="4">
    <source>
        <dbReference type="Proteomes" id="UP000016923"/>
    </source>
</evidence>
<evidence type="ECO:0000259" key="2">
    <source>
        <dbReference type="Pfam" id="PF00266"/>
    </source>
</evidence>
<evidence type="ECO:0000256" key="1">
    <source>
        <dbReference type="ARBA" id="ARBA00022898"/>
    </source>
</evidence>
<proteinExistence type="predicted"/>
<sequence length="412" mass="44285">MPSTTTAATVEALATSDTFELFSDTESASYRSLVPALASDAVTHVNSGYQSLMNLTIKKALDVYLDQAASHPAPKAIWTQQAADAKAALAAHVHVPDDSLVYTRDTTEGLNLFQRSLHIKPGDNIVVLAGEHPNHAYGWLALRDETGLEVRVVPDDTVIAADADTFAPYVDDRTLCIGLSSVMFHSGQLNDVRSVSDRFRSRGIHVLVDLTQHIGLSDIDLTSLNVSAAAFGAHKGLACPTGLGALYIQPGVLASLKPTPPIVGAGAVANLRGDLVAQGDVQYHSTAQRYAHFNMCLMSAVALGASLRLLEDIGMSRIESHVRALGCELIKRLDTLSISVVGSRNAHQRSPHIYIVPLLHADWASHFQESQVYVTHYRRGVRVSFGFYNSVQDVTSFVGAVEKGLAKGIPTK</sequence>
<dbReference type="InterPro" id="IPR015424">
    <property type="entry name" value="PyrdxlP-dep_Trfase"/>
</dbReference>
<evidence type="ECO:0000313" key="3">
    <source>
        <dbReference type="EMBL" id="EPE03510.1"/>
    </source>
</evidence>
<name>S3CS65_OPHP1</name>
<dbReference type="Proteomes" id="UP000016923">
    <property type="component" value="Unassembled WGS sequence"/>
</dbReference>
<dbReference type="GO" id="GO:0008483">
    <property type="term" value="F:transaminase activity"/>
    <property type="evidence" value="ECO:0007669"/>
    <property type="project" value="UniProtKB-KW"/>
</dbReference>
<dbReference type="HOGENOM" id="CLU_003433_2_1_1"/>
<dbReference type="OrthoDB" id="5978656at2759"/>
<dbReference type="PANTHER" id="PTHR43586">
    <property type="entry name" value="CYSTEINE DESULFURASE"/>
    <property type="match status" value="1"/>
</dbReference>
<dbReference type="InterPro" id="IPR015421">
    <property type="entry name" value="PyrdxlP-dep_Trfase_major"/>
</dbReference>
<dbReference type="EMBL" id="KE148167">
    <property type="protein sequence ID" value="EPE03510.1"/>
    <property type="molecule type" value="Genomic_DNA"/>
</dbReference>
<dbReference type="eggNOG" id="KOG1549">
    <property type="taxonomic scope" value="Eukaryota"/>
</dbReference>
<gene>
    <name evidence="3" type="ORF">F503_06683</name>
</gene>
<keyword evidence="4" id="KW-1185">Reference proteome</keyword>
<dbReference type="VEuPathDB" id="FungiDB:F503_06683"/>
<keyword evidence="1" id="KW-0663">Pyridoxal phosphate</keyword>
<dbReference type="AlphaFoldDB" id="S3CS65"/>
<dbReference type="Gene3D" id="3.40.640.10">
    <property type="entry name" value="Type I PLP-dependent aspartate aminotransferase-like (Major domain)"/>
    <property type="match status" value="1"/>
</dbReference>
<dbReference type="SUPFAM" id="SSF53383">
    <property type="entry name" value="PLP-dependent transferases"/>
    <property type="match status" value="1"/>
</dbReference>
<keyword evidence="3" id="KW-0032">Aminotransferase</keyword>
<keyword evidence="3" id="KW-0808">Transferase</keyword>
<dbReference type="STRING" id="1262450.S3CS65"/>
<accession>S3CS65</accession>